<evidence type="ECO:0000256" key="1">
    <source>
        <dbReference type="ARBA" id="ARBA00008834"/>
    </source>
</evidence>
<dbReference type="InterPro" id="IPR011050">
    <property type="entry name" value="Pectin_lyase_fold/virulence"/>
</dbReference>
<accession>J4H174</accession>
<keyword evidence="5 11" id="KW-0378">Hydrolase</keyword>
<evidence type="ECO:0000256" key="3">
    <source>
        <dbReference type="ARBA" id="ARBA00022729"/>
    </source>
</evidence>
<dbReference type="PANTHER" id="PTHR31884:SF1">
    <property type="entry name" value="POLYGALACTURONASE"/>
    <property type="match status" value="1"/>
</dbReference>
<dbReference type="InterPro" id="IPR000743">
    <property type="entry name" value="Glyco_hydro_28"/>
</dbReference>
<dbReference type="GO" id="GO:0005576">
    <property type="term" value="C:extracellular region"/>
    <property type="evidence" value="ECO:0007669"/>
    <property type="project" value="TreeGrafter"/>
</dbReference>
<dbReference type="HOGENOM" id="CLU_040116_0_0_1"/>
<dbReference type="RefSeq" id="XP_012178777.1">
    <property type="nucleotide sequence ID" value="XM_012323387.1"/>
</dbReference>
<keyword evidence="4" id="KW-0677">Repeat</keyword>
<protein>
    <recommendedName>
        <fullName evidence="2">endo-polygalacturonase</fullName>
        <ecNumber evidence="2">3.2.1.15</ecNumber>
    </recommendedName>
</protein>
<feature type="signal peptide" evidence="12">
    <location>
        <begin position="1"/>
        <end position="19"/>
    </location>
</feature>
<evidence type="ECO:0000256" key="11">
    <source>
        <dbReference type="RuleBase" id="RU361169"/>
    </source>
</evidence>
<dbReference type="AlphaFoldDB" id="J4H174"/>
<dbReference type="InterPro" id="IPR050434">
    <property type="entry name" value="Glycosyl_hydrlase_28"/>
</dbReference>
<dbReference type="Pfam" id="PF00295">
    <property type="entry name" value="Glyco_hydro_28"/>
    <property type="match status" value="1"/>
</dbReference>
<evidence type="ECO:0000256" key="5">
    <source>
        <dbReference type="ARBA" id="ARBA00022801"/>
    </source>
</evidence>
<dbReference type="EC" id="3.2.1.15" evidence="2"/>
<gene>
    <name evidence="13" type="ORF">FIBRA_01512</name>
</gene>
<keyword evidence="14" id="KW-1185">Reference proteome</keyword>
<dbReference type="GO" id="GO:0045490">
    <property type="term" value="P:pectin catabolic process"/>
    <property type="evidence" value="ECO:0007669"/>
    <property type="project" value="TreeGrafter"/>
</dbReference>
<dbReference type="PANTHER" id="PTHR31884">
    <property type="entry name" value="POLYGALACTURONASE"/>
    <property type="match status" value="1"/>
</dbReference>
<dbReference type="GO" id="GO:0004650">
    <property type="term" value="F:polygalacturonase activity"/>
    <property type="evidence" value="ECO:0007669"/>
    <property type="project" value="UniProtKB-EC"/>
</dbReference>
<evidence type="ECO:0000313" key="13">
    <source>
        <dbReference type="EMBL" id="CCL99494.1"/>
    </source>
</evidence>
<feature type="chain" id="PRO_5003778201" description="endo-polygalacturonase" evidence="12">
    <location>
        <begin position="20"/>
        <end position="383"/>
    </location>
</feature>
<evidence type="ECO:0000256" key="7">
    <source>
        <dbReference type="ARBA" id="ARBA00023295"/>
    </source>
</evidence>
<dbReference type="STRING" id="599839.J4H174"/>
<feature type="active site" evidence="10">
    <location>
        <position position="244"/>
    </location>
</feature>
<dbReference type="InParanoid" id="J4H174"/>
<keyword evidence="6" id="KW-1015">Disulfide bond</keyword>
<comment type="similarity">
    <text evidence="1 11">Belongs to the glycosyl hydrolase 28 family.</text>
</comment>
<dbReference type="GO" id="GO:0071555">
    <property type="term" value="P:cell wall organization"/>
    <property type="evidence" value="ECO:0007669"/>
    <property type="project" value="UniProtKB-KW"/>
</dbReference>
<dbReference type="InterPro" id="IPR012334">
    <property type="entry name" value="Pectin_lyas_fold"/>
</dbReference>
<keyword evidence="8" id="KW-0961">Cell wall biogenesis/degradation</keyword>
<evidence type="ECO:0000256" key="6">
    <source>
        <dbReference type="ARBA" id="ARBA00023157"/>
    </source>
</evidence>
<evidence type="ECO:0000256" key="2">
    <source>
        <dbReference type="ARBA" id="ARBA00012736"/>
    </source>
</evidence>
<keyword evidence="3 12" id="KW-0732">Signal</keyword>
<evidence type="ECO:0000256" key="8">
    <source>
        <dbReference type="ARBA" id="ARBA00023316"/>
    </source>
</evidence>
<keyword evidence="7 11" id="KW-0326">Glycosidase</keyword>
<dbReference type="InterPro" id="IPR006626">
    <property type="entry name" value="PbH1"/>
</dbReference>
<dbReference type="PROSITE" id="PS00502">
    <property type="entry name" value="POLYGALACTURONASE"/>
    <property type="match status" value="1"/>
</dbReference>
<organism evidence="13 14">
    <name type="scientific">Fibroporia radiculosa</name>
    <dbReference type="NCBI Taxonomy" id="599839"/>
    <lineage>
        <taxon>Eukaryota</taxon>
        <taxon>Fungi</taxon>
        <taxon>Dikarya</taxon>
        <taxon>Basidiomycota</taxon>
        <taxon>Agaricomycotina</taxon>
        <taxon>Agaricomycetes</taxon>
        <taxon>Polyporales</taxon>
        <taxon>Fibroporiaceae</taxon>
        <taxon>Fibroporia</taxon>
    </lineage>
</organism>
<dbReference type="OrthoDB" id="1546079at2759"/>
<sequence length="383" mass="39618">MFAKSALLAAVLVAPFALAVPSPTKTAKRATCTVDSVAAAADLSDCSDVVISSFTVENNGASVIPPYDALNILLISTHSSETVTMNFAQGATVTMSGEVTFASTVASGPLITFEGSDVSFNGGGFSFNGNGAYYWDGQGTNGGKPKPHPFMKLKASGTFENFVVLNSPAQAISVGNDEPLTITQVYVNNLAGNVDNLGHNTDGFDVSASDVTITNCIVQNQDDCIAINAGNNIVFSNNICSFGHGMSIGSISSGKTVSGVIFSDNFVSESMYGTRIKVDSDATSGSVSNVTWSGNTITGITSYGVLITQSYPDNDSAPGNDTIISDVNFVGLPTEVSVNSDAYRITVDCGNCTGTWDWSGLIATGGETSNVDPDQATIQGGYY</sequence>
<evidence type="ECO:0000256" key="10">
    <source>
        <dbReference type="PROSITE-ProRule" id="PRU10052"/>
    </source>
</evidence>
<proteinExistence type="inferred from homology"/>
<reference evidence="13 14" key="1">
    <citation type="journal article" date="2012" name="Appl. Environ. Microbiol.">
        <title>Short-read sequencing for genomic analysis of the brown rot fungus Fibroporia radiculosa.</title>
        <authorList>
            <person name="Tang J.D."/>
            <person name="Perkins A.D."/>
            <person name="Sonstegard T.S."/>
            <person name="Schroeder S.G."/>
            <person name="Burgess S.C."/>
            <person name="Diehl S.V."/>
        </authorList>
    </citation>
    <scope>NUCLEOTIDE SEQUENCE [LARGE SCALE GENOMIC DNA]</scope>
    <source>
        <strain evidence="13 14">TFFH 294</strain>
    </source>
</reference>
<dbReference type="GeneID" id="24094405"/>
<evidence type="ECO:0000313" key="14">
    <source>
        <dbReference type="Proteomes" id="UP000006352"/>
    </source>
</evidence>
<dbReference type="SMART" id="SM00710">
    <property type="entry name" value="PbH1"/>
    <property type="match status" value="6"/>
</dbReference>
<name>J4H174_9APHY</name>
<dbReference type="Gene3D" id="2.160.20.10">
    <property type="entry name" value="Single-stranded right-handed beta-helix, Pectin lyase-like"/>
    <property type="match status" value="1"/>
</dbReference>
<dbReference type="EMBL" id="HE796936">
    <property type="protein sequence ID" value="CCL99494.1"/>
    <property type="molecule type" value="Genomic_DNA"/>
</dbReference>
<evidence type="ECO:0000256" key="12">
    <source>
        <dbReference type="SAM" id="SignalP"/>
    </source>
</evidence>
<comment type="catalytic activity">
    <reaction evidence="9">
        <text>(1,4-alpha-D-galacturonosyl)n+m + H2O = (1,4-alpha-D-galacturonosyl)n + (1,4-alpha-D-galacturonosyl)m.</text>
        <dbReference type="EC" id="3.2.1.15"/>
    </reaction>
</comment>
<evidence type="ECO:0000256" key="9">
    <source>
        <dbReference type="ARBA" id="ARBA00034074"/>
    </source>
</evidence>
<dbReference type="Proteomes" id="UP000006352">
    <property type="component" value="Unassembled WGS sequence"/>
</dbReference>
<dbReference type="SUPFAM" id="SSF51126">
    <property type="entry name" value="Pectin lyase-like"/>
    <property type="match status" value="1"/>
</dbReference>
<evidence type="ECO:0000256" key="4">
    <source>
        <dbReference type="ARBA" id="ARBA00022737"/>
    </source>
</evidence>